<evidence type="ECO:0000313" key="2">
    <source>
        <dbReference type="Proteomes" id="UP000183447"/>
    </source>
</evidence>
<accession>A0A1K2HTP1</accession>
<proteinExistence type="predicted"/>
<gene>
    <name evidence="1" type="ORF">SAMN02983003_0605</name>
</gene>
<keyword evidence="2" id="KW-1185">Reference proteome</keyword>
<dbReference type="AlphaFoldDB" id="A0A1K2HTP1"/>
<evidence type="ECO:0000313" key="1">
    <source>
        <dbReference type="EMBL" id="SFZ81633.1"/>
    </source>
</evidence>
<dbReference type="RefSeq" id="WP_072338904.1">
    <property type="nucleotide sequence ID" value="NZ_FPKU01000001.1"/>
</dbReference>
<organism evidence="1 2">
    <name type="scientific">Devosia enhydra</name>
    <dbReference type="NCBI Taxonomy" id="665118"/>
    <lineage>
        <taxon>Bacteria</taxon>
        <taxon>Pseudomonadati</taxon>
        <taxon>Pseudomonadota</taxon>
        <taxon>Alphaproteobacteria</taxon>
        <taxon>Hyphomicrobiales</taxon>
        <taxon>Devosiaceae</taxon>
        <taxon>Devosia</taxon>
    </lineage>
</organism>
<dbReference type="EMBL" id="FPKU01000001">
    <property type="protein sequence ID" value="SFZ81633.1"/>
    <property type="molecule type" value="Genomic_DNA"/>
</dbReference>
<dbReference type="Proteomes" id="UP000183447">
    <property type="component" value="Unassembled WGS sequence"/>
</dbReference>
<reference evidence="1 2" key="1">
    <citation type="submission" date="2016-11" db="EMBL/GenBank/DDBJ databases">
        <authorList>
            <person name="Jaros S."/>
            <person name="Januszkiewicz K."/>
            <person name="Wedrychowicz H."/>
        </authorList>
    </citation>
    <scope>NUCLEOTIDE SEQUENCE [LARGE SCALE GENOMIC DNA]</scope>
    <source>
        <strain evidence="1 2">ATCC 23634</strain>
    </source>
</reference>
<name>A0A1K2HTP1_9HYPH</name>
<dbReference type="STRING" id="665118.SAMN02983003_0605"/>
<protein>
    <submittedName>
        <fullName evidence="1">Uncharacterized protein</fullName>
    </submittedName>
</protein>
<sequence length="136" mass="14595">MAPTIEGLALPQDARIGPNCGVTAVAVAAGVPFATAWALMAPAHGATWKGRSTEAERLTALAKLGVRVERIHVNRMTLNALAKRLDPTRRYIIRTTGHVQICKGGMMVDQRGARPIAGDRASRKFVTSVLRIVEEA</sequence>